<name>A0A1M6D3H3_9RHOB</name>
<evidence type="ECO:0000313" key="3">
    <source>
        <dbReference type="EMBL" id="SHI67749.1"/>
    </source>
</evidence>
<comment type="similarity">
    <text evidence="1">Belongs to the iron/ascorbate-dependent oxidoreductase family.</text>
</comment>
<proteinExistence type="inferred from homology"/>
<dbReference type="PROSITE" id="PS51471">
    <property type="entry name" value="FE2OG_OXY"/>
    <property type="match status" value="1"/>
</dbReference>
<dbReference type="EMBL" id="FQZQ01000002">
    <property type="protein sequence ID" value="SHI67749.1"/>
    <property type="molecule type" value="Genomic_DNA"/>
</dbReference>
<keyword evidence="1" id="KW-0479">Metal-binding</keyword>
<dbReference type="Gene3D" id="2.60.120.620">
    <property type="entry name" value="q2cbj1_9rhob like domain"/>
    <property type="match status" value="1"/>
</dbReference>
<dbReference type="Proteomes" id="UP000183982">
    <property type="component" value="Unassembled WGS sequence"/>
</dbReference>
<dbReference type="InterPro" id="IPR056470">
    <property type="entry name" value="BesD/HalB-like"/>
</dbReference>
<accession>A0A1M6D3H3</accession>
<dbReference type="Pfam" id="PF23169">
    <property type="entry name" value="HalD"/>
    <property type="match status" value="1"/>
</dbReference>
<dbReference type="GO" id="GO:0016491">
    <property type="term" value="F:oxidoreductase activity"/>
    <property type="evidence" value="ECO:0007669"/>
    <property type="project" value="UniProtKB-KW"/>
</dbReference>
<dbReference type="STRING" id="1470563.SAMN05444000_102219"/>
<reference evidence="4" key="1">
    <citation type="submission" date="2016-11" db="EMBL/GenBank/DDBJ databases">
        <authorList>
            <person name="Varghese N."/>
            <person name="Submissions S."/>
        </authorList>
    </citation>
    <scope>NUCLEOTIDE SEQUENCE [LARGE SCALE GENOMIC DNA]</scope>
    <source>
        <strain evidence="4">DSM 100564</strain>
    </source>
</reference>
<dbReference type="InterPro" id="IPR005123">
    <property type="entry name" value="Oxoglu/Fe-dep_dioxygenase_dom"/>
</dbReference>
<dbReference type="OrthoDB" id="9798229at2"/>
<evidence type="ECO:0000259" key="2">
    <source>
        <dbReference type="PROSITE" id="PS51471"/>
    </source>
</evidence>
<sequence>MRDIIDLDRYSLDQPDSDAWRALVDRCRVDLARDGMFNLEGLMLEDIAAKTAAESAPRFAKEAFRHEREHNIYFQDRIEGLADDHPALARFQTSNLTLCADQFKDDPLTRLYEWRMFSRFLAATMDKPALFTMDDPLASWNLMSYDAGQALNWHFDRSEFTTTMLMQAPDKGGEFIYRTDLRTHDDPNYDGVARMLRGEDDQVQSLTLTPGTLNVFRGKNTPHRVGQVSGDKARIIAVFSFYNRPGVRFSDAERIGFYGRSGPPQT</sequence>
<protein>
    <recommendedName>
        <fullName evidence="2">Fe2OG dioxygenase domain-containing protein</fullName>
    </recommendedName>
</protein>
<dbReference type="AlphaFoldDB" id="A0A1M6D3H3"/>
<keyword evidence="4" id="KW-1185">Reference proteome</keyword>
<organism evidence="3 4">
    <name type="scientific">Shimia gijangensis</name>
    <dbReference type="NCBI Taxonomy" id="1470563"/>
    <lineage>
        <taxon>Bacteria</taxon>
        <taxon>Pseudomonadati</taxon>
        <taxon>Pseudomonadota</taxon>
        <taxon>Alphaproteobacteria</taxon>
        <taxon>Rhodobacterales</taxon>
        <taxon>Roseobacteraceae</taxon>
    </lineage>
</organism>
<keyword evidence="1" id="KW-0560">Oxidoreductase</keyword>
<dbReference type="RefSeq" id="WP_073249086.1">
    <property type="nucleotide sequence ID" value="NZ_FQZQ01000002.1"/>
</dbReference>
<gene>
    <name evidence="3" type="ORF">SAMN05444000_102219</name>
</gene>
<feature type="domain" description="Fe2OG dioxygenase" evidence="2">
    <location>
        <begin position="132"/>
        <end position="244"/>
    </location>
</feature>
<dbReference type="GO" id="GO:0046872">
    <property type="term" value="F:metal ion binding"/>
    <property type="evidence" value="ECO:0007669"/>
    <property type="project" value="UniProtKB-KW"/>
</dbReference>
<evidence type="ECO:0000256" key="1">
    <source>
        <dbReference type="RuleBase" id="RU003682"/>
    </source>
</evidence>
<evidence type="ECO:0000313" key="4">
    <source>
        <dbReference type="Proteomes" id="UP000183982"/>
    </source>
</evidence>
<keyword evidence="1" id="KW-0408">Iron</keyword>